<dbReference type="AlphaFoldDB" id="A0ABD1P1U9"/>
<name>A0ABD1P1U9_9LAMI</name>
<comment type="caution">
    <text evidence="1">The sequence shown here is derived from an EMBL/GenBank/DDBJ whole genome shotgun (WGS) entry which is preliminary data.</text>
</comment>
<reference evidence="2" key="1">
    <citation type="submission" date="2024-07" db="EMBL/GenBank/DDBJ databases">
        <title>Two chromosome-level genome assemblies of Korean endemic species Abeliophyllum distichum and Forsythia ovata (Oleaceae).</title>
        <authorList>
            <person name="Jang H."/>
        </authorList>
    </citation>
    <scope>NUCLEOTIDE SEQUENCE [LARGE SCALE GENOMIC DNA]</scope>
</reference>
<evidence type="ECO:0000313" key="2">
    <source>
        <dbReference type="Proteomes" id="UP001604277"/>
    </source>
</evidence>
<accession>A0ABD1P1U9</accession>
<keyword evidence="2" id="KW-1185">Reference proteome</keyword>
<gene>
    <name evidence="1" type="ORF">Fot_56064</name>
</gene>
<protein>
    <submittedName>
        <fullName evidence="1">Uncharacterized protein</fullName>
    </submittedName>
</protein>
<dbReference type="Proteomes" id="UP001604277">
    <property type="component" value="Unassembled WGS sequence"/>
</dbReference>
<proteinExistence type="predicted"/>
<sequence>MGVLVPCHKTEIQGNTNLSKYRVISGVAVSPVFFFHLTSYDNTNLSKLVSTLYSSALLCSESGSRKGQSEESVADFGSLELSSVDGRTHTDFSHIRGLQMYSFGHVVSISKMDIEEKRVEEKGVVGDFRDHRRGGESLRQGCGFDEWPEC</sequence>
<organism evidence="1 2">
    <name type="scientific">Forsythia ovata</name>
    <dbReference type="NCBI Taxonomy" id="205694"/>
    <lineage>
        <taxon>Eukaryota</taxon>
        <taxon>Viridiplantae</taxon>
        <taxon>Streptophyta</taxon>
        <taxon>Embryophyta</taxon>
        <taxon>Tracheophyta</taxon>
        <taxon>Spermatophyta</taxon>
        <taxon>Magnoliopsida</taxon>
        <taxon>eudicotyledons</taxon>
        <taxon>Gunneridae</taxon>
        <taxon>Pentapetalae</taxon>
        <taxon>asterids</taxon>
        <taxon>lamiids</taxon>
        <taxon>Lamiales</taxon>
        <taxon>Oleaceae</taxon>
        <taxon>Forsythieae</taxon>
        <taxon>Forsythia</taxon>
    </lineage>
</organism>
<evidence type="ECO:0000313" key="1">
    <source>
        <dbReference type="EMBL" id="KAL2457836.1"/>
    </source>
</evidence>
<dbReference type="EMBL" id="JBFOLJ010000035">
    <property type="protein sequence ID" value="KAL2457836.1"/>
    <property type="molecule type" value="Genomic_DNA"/>
</dbReference>